<keyword evidence="4" id="KW-0472">Membrane</keyword>
<sequence>MFKDETVEKKQEMQSINETEGLNTPEEAEHEQEFTKEEISLGVDTMLVLEREHDENELQEIVATTSEVITDSLTAKTSIVSKLMNVFKTSDNQEDVLEKQVDSKGLQTIISNEAERLSSQEDGKGQRCSVSDNLEDQSPSWGFVTVATKEAGISEAELLSSQEKTQSVERLELQSHSWGFVTVTEDLPEEDSVPEILLNSNEVKPLNSQEKAKSQESPVQDIFDEQCPSWGFHTVILNDVEILSSQEKDKNQGSPLRKLLSGAGLKKLSRKRRGMKSDELTGSGEHVAEDLLSSTESAECQRGESPSSLPEKVAAEVNMSAQVGSSHESDGDVTSDGERKKDGTWTSLKKRMTPKRHAKRSSESDDDLGLVGSSEGEKELELSTEEPKKKVDISVSWEALLCGSAKKRGLQTSDSEEEAPKKEGETLSERGNTESPLDSSQEGGNEGESTWKSFKKLVTLKRKAKTEETGKVNLSEQMPSDSEIAKDESSFSLKKLIPGRKKQKHGRKEETIYFDEADKDAESDDEEDSETPAVVPISEFDAEELGEKQNNLTEAVIETVLHIIEDETLPNVCSLAIESSIPKNTLSTDATKTQAEDTVKQLAQSTSTDFEDPTEFISKHQQLSDIPEEGIIEETIVTQLSTAEEATRDDTIAEDLIELTSEAVTAPEPQDEETTEMVSAVSQLTDESPKTSGNTTPVPLEYELKDTVVLLHEAVETISGTSTLLLVTTKDPHLEAIAKSVSSQIFNTPKEMEATVLMAEEKNASLKVSTNEASQEINDYDESPVTMVECLSEISEVVPTELASGITEKFDASGIATDEIQKDENESFPIVQIETEILDVFVTDKPMLRQPLTEDTCEEHKEEFLDVAQNAADIENAPVVETNTCDVQDVTGAIPDVPLSELSDVLESAIAIVAPVESTQKMDPVGPLRPVEEIRPVHVAVVNSEVSVTQVQGKVVAEDYPQPDTESPNVSVTEKCFFIQPLMGVIVEDEKEEIMDDAQNAAAIENASVAETTKCEVHDVTAAMPDISILGPSDHTESFIAIMAPEIEFPKKMDPVGSLQPLKEIRSVLVAVENSEECVAQIERKVVTENNPQPDTESLEVSVTEKYIFIQPLTEVIVEEEKEELMDDVQNAAAIKNAPIAENIRCAVQDVTAAMPDISILGLTDCTESLTAIMAPEIEFPKKLDLVGSMVEVEDMVLIKNVTSAQIVDDHALQVQVTDAQLKSVEEIVNTALQVGSTDVNDKEILVQKMEPEFESAEANVATILEVSSSDDQVITVQMTDAELKSAQKIAYNVLEVGSKNVSDQEIVQKEVDAEIELAKANIETTPEVNSSDDHEIKVKEADPELKSAQVIDNTLLKVDSTDVSDQEFLVKELDGKIELAEANIETTPEVSSSDGHEMTVKAADPELMSTQDIIDSSHKVSSIDVNNHSIVVQQMDAEIELAEANIDTNLEVGSSDGPEITVKAADPELNSAQVIEVIVDASFKGDSTDISDHSIVVQQMDSEIELAEANIATILEVRSSDDQEITVQMTDAELKSAQVIVDNVLEVGSTNVSDQEILQKVVDAEIEFAEANIETTLQVSSIDGHEITVKVADPDLNSAQVIEVIVDTLLKVDSTDVNDHSIVVQKMDSEIELAEANVTIPEVGSSDDQKITVQMTDAELKSAQVIVDHVPEVGSTDVNDQEIIIKEVDGEIELAKANIETTPEVNSSDDHEIKVKEADPELKSAQVIDNTLLKVDSTDVSDQEFLVKELDGKIELAEANIETTPEVSSSDGHEMTVKAADPELMSTQDIIDSSLKVGSTDVNNHSIVVQQMDAEIELAEANVDTNLEVSSSDGSEITVKAADPEVKSAQVIEVIVDGSFKGDSTDVSDHSIVVQQMDSEIELAEANVTIPEVGSSDDQKITVQMTDAELKSAQVIVDHVLEVGSTDVNDQEIIIKEVDGEIELAKANIETTPEVNSSDDHEIKVKEADPELKSAQVIDNTSLKVDSTDVSDQEFLVKELDGKIELAEANVDTNLEVSSSDGLEITVKAADPELNSAQVIEVIVDASFKGDSTDVSDQEILVKELDGKIELAELNIETTPEVSSSDGHEITIKVADPELKSAQVIVNTSLKVDSTDVNDHLTVVQQMDSEIELAEANVATFPEVGSSDDQKITVQMTDVKQKSAQVIVDNILEVGPTDVSDQDILVKEEDGEIELAKAHIETTLDVSSIDDYEITVKAADAELMSTQAIVDTLLKVGSTDVSDQEIIVKEVYGKIEFAEANIETALEVSSSDGHGHEITEKVADPEVKFTQVIADTSLKVGSTDVNDLSIVVQKMDAEIELAEANVDTNLEVSSNDGPEITVKAADPELNSAQVIEVIVDTSFKVDSTNVSDHSIVVQQKDSEIELAEANVATILEVGSSEGHEIAVQVVKAELTAAQVIVDNVLKVDSTDVNDHVIIVQEIKSAEENVKTAHEVGPNDDQAITIQVRDTELKYSQVIVDNVLEVGSTDVNSHKTVVQQMDAEIKSAEENVETTLEVCSRVQLQDHEITVQVADAELMSAHAIVDNMLEVGSTNVTDHEILEQDKDVESKSAEATAHSVHDVVLTDVKSHEIQILVTDANAEVGSAEAIVETVHEVISSMNAKEVIDVCDKMEDERKVCNATKEIVEDIFEEAIITQEIFQHVQPNSTEAAANGVLQSRKKSEVELTSEAEGSKPPDSKHVIAVTTCQGHQFVAAQVQKNITLFEKYLELNTMVNKQEPSDKENDLPTAVQVDICEDRTFTVSNSEVDKVPHESVPNTLTKSCSQDVQEVHGQKAECIHAFEVDRATDDSDSFGEQKKDLLGMVVESAKESVESFEKRLSIESHVHIHLHIQPRDAGVGSAGLDLSPLAIWPPPSTIVEDSSKTDRVPKESTESTPFCEVSKNEQNIYAATSVPLHIPPALLDMPPAPLHTLPEPALCTINPEIEQQMTNVIESIQHIEDENDQEVWQDAEEDFGTVNSNVFEVPSNKTDDGAEETLQNIEEIFDIALEPQSFLSGGEI</sequence>
<comment type="subcellular location">
    <subcellularLocation>
        <location evidence="1">Membrane</location>
        <topology evidence="1">Lipid-anchor</topology>
    </subcellularLocation>
</comment>
<feature type="region of interest" description="Disordered" evidence="7">
    <location>
        <begin position="116"/>
        <end position="136"/>
    </location>
</feature>
<evidence type="ECO:0000256" key="7">
    <source>
        <dbReference type="SAM" id="MobiDB-lite"/>
    </source>
</evidence>
<protein>
    <recommendedName>
        <fullName evidence="8">A kinase-anchoring proteins AKAP-5 and AKAP-12 calmodulin (CaM)-binding domain-containing protein</fullName>
    </recommendedName>
</protein>
<feature type="compositionally biased region" description="Polar residues" evidence="7">
    <location>
        <begin position="200"/>
        <end position="209"/>
    </location>
</feature>
<dbReference type="PANTHER" id="PTHR23209:SF4">
    <property type="entry name" value="A-KINASE ANCHOR PROTEIN 12"/>
    <property type="match status" value="1"/>
</dbReference>
<feature type="region of interest" description="Disordered" evidence="7">
    <location>
        <begin position="1"/>
        <end position="36"/>
    </location>
</feature>
<dbReference type="PANTHER" id="PTHR23209">
    <property type="entry name" value="A-KINASE ANCHOR PROTEIN 12"/>
    <property type="match status" value="1"/>
</dbReference>
<dbReference type="GO" id="GO:0010739">
    <property type="term" value="P:positive regulation of protein kinase A signaling"/>
    <property type="evidence" value="ECO:0007669"/>
    <property type="project" value="InterPro"/>
</dbReference>
<reference evidence="9" key="2">
    <citation type="submission" date="2020-02" db="EMBL/GenBank/DDBJ databases">
        <title>Esox lucius (northern pike) genome, fEsoLuc1, primary haplotype.</title>
        <authorList>
            <person name="Myers G."/>
            <person name="Karagic N."/>
            <person name="Meyer A."/>
            <person name="Pippel M."/>
            <person name="Reichard M."/>
            <person name="Winkler S."/>
            <person name="Tracey A."/>
            <person name="Sims Y."/>
            <person name="Howe K."/>
            <person name="Rhie A."/>
            <person name="Formenti G."/>
            <person name="Durbin R."/>
            <person name="Fedrigo O."/>
            <person name="Jarvis E.D."/>
        </authorList>
    </citation>
    <scope>NUCLEOTIDE SEQUENCE [LARGE SCALE GENOMIC DNA]</scope>
</reference>
<dbReference type="Pfam" id="PF03832">
    <property type="entry name" value="WSK"/>
    <property type="match status" value="1"/>
</dbReference>
<proteinExistence type="predicted"/>
<dbReference type="GO" id="GO:0016020">
    <property type="term" value="C:membrane"/>
    <property type="evidence" value="ECO:0007669"/>
    <property type="project" value="UniProtKB-SubCell"/>
</dbReference>
<feature type="region of interest" description="Disordered" evidence="7">
    <location>
        <begin position="2674"/>
        <end position="2699"/>
    </location>
</feature>
<reference evidence="9" key="4">
    <citation type="submission" date="2025-09" db="UniProtKB">
        <authorList>
            <consortium name="Ensembl"/>
        </authorList>
    </citation>
    <scope>IDENTIFICATION</scope>
</reference>
<accession>A0A3P8YV89</accession>
<feature type="compositionally biased region" description="Acidic residues" evidence="7">
    <location>
        <begin position="512"/>
        <end position="530"/>
    </location>
</feature>
<dbReference type="Bgee" id="ENSELUG00000019325">
    <property type="expression patterns" value="Expressed in embryo and 4 other cell types or tissues"/>
</dbReference>
<feature type="compositionally biased region" description="Basic residues" evidence="7">
    <location>
        <begin position="453"/>
        <end position="464"/>
    </location>
</feature>
<dbReference type="GO" id="GO:0007165">
    <property type="term" value="P:signal transduction"/>
    <property type="evidence" value="ECO:0007669"/>
    <property type="project" value="TreeGrafter"/>
</dbReference>
<keyword evidence="2" id="KW-0597">Phosphoprotein</keyword>
<dbReference type="STRING" id="8010.ENSELUP00000020063"/>
<feature type="domain" description="A kinase-anchoring proteins AKAP-5 and AKAP-12 calmodulin (CaM)-binding" evidence="8">
    <location>
        <begin position="342"/>
        <end position="362"/>
    </location>
</feature>
<feature type="compositionally biased region" description="Basic and acidic residues" evidence="7">
    <location>
        <begin position="1"/>
        <end position="12"/>
    </location>
</feature>
<feature type="compositionally biased region" description="Basic residues" evidence="7">
    <location>
        <begin position="497"/>
        <end position="506"/>
    </location>
</feature>
<evidence type="ECO:0000256" key="3">
    <source>
        <dbReference type="ARBA" id="ARBA00022860"/>
    </source>
</evidence>
<name>A0A3P8YV89_ESOLU</name>
<dbReference type="GeneTree" id="ENSGT00730000111244"/>
<feature type="compositionally biased region" description="Basic and acidic residues" evidence="7">
    <location>
        <begin position="116"/>
        <end position="125"/>
    </location>
</feature>
<keyword evidence="5" id="KW-0449">Lipoprotein</keyword>
<feature type="compositionally biased region" description="Basic residues" evidence="7">
    <location>
        <begin position="348"/>
        <end position="359"/>
    </location>
</feature>
<keyword evidence="10" id="KW-1185">Reference proteome</keyword>
<feature type="compositionally biased region" description="Polar residues" evidence="7">
    <location>
        <begin position="13"/>
        <end position="22"/>
    </location>
</feature>
<dbReference type="GO" id="GO:0090036">
    <property type="term" value="P:regulation of protein kinase C signaling"/>
    <property type="evidence" value="ECO:0007669"/>
    <property type="project" value="InterPro"/>
</dbReference>
<evidence type="ECO:0000313" key="10">
    <source>
        <dbReference type="Proteomes" id="UP000265140"/>
    </source>
</evidence>
<feature type="compositionally biased region" description="Basic and acidic residues" evidence="7">
    <location>
        <begin position="375"/>
        <end position="392"/>
    </location>
</feature>
<dbReference type="GO" id="GO:0005516">
    <property type="term" value="F:calmodulin binding"/>
    <property type="evidence" value="ECO:0007669"/>
    <property type="project" value="UniProtKB-KW"/>
</dbReference>
<keyword evidence="3" id="KW-0112">Calmodulin-binding</keyword>
<evidence type="ECO:0000256" key="6">
    <source>
        <dbReference type="SAM" id="Coils"/>
    </source>
</evidence>
<dbReference type="PROSITE" id="PS51893">
    <property type="entry name" value="AKAP_CAM_BD"/>
    <property type="match status" value="2"/>
</dbReference>
<evidence type="ECO:0000256" key="5">
    <source>
        <dbReference type="ARBA" id="ARBA00023288"/>
    </source>
</evidence>
<feature type="coiled-coil region" evidence="6">
    <location>
        <begin position="2491"/>
        <end position="2518"/>
    </location>
</feature>
<feature type="region of interest" description="Disordered" evidence="7">
    <location>
        <begin position="267"/>
        <end position="532"/>
    </location>
</feature>
<evidence type="ECO:0000256" key="1">
    <source>
        <dbReference type="ARBA" id="ARBA00004635"/>
    </source>
</evidence>
<feature type="compositionally biased region" description="Polar residues" evidence="7">
    <location>
        <begin position="433"/>
        <end position="452"/>
    </location>
</feature>
<feature type="region of interest" description="Disordered" evidence="7">
    <location>
        <begin position="2877"/>
        <end position="2897"/>
    </location>
</feature>
<feature type="compositionally biased region" description="Polar residues" evidence="7">
    <location>
        <begin position="292"/>
        <end position="308"/>
    </location>
</feature>
<evidence type="ECO:0000259" key="8">
    <source>
        <dbReference type="PROSITE" id="PS51893"/>
    </source>
</evidence>
<reference evidence="9" key="3">
    <citation type="submission" date="2025-08" db="UniProtKB">
        <authorList>
            <consortium name="Ensembl"/>
        </authorList>
    </citation>
    <scope>IDENTIFICATION</scope>
</reference>
<evidence type="ECO:0000256" key="2">
    <source>
        <dbReference type="ARBA" id="ARBA00022553"/>
    </source>
</evidence>
<feature type="compositionally biased region" description="Basic and acidic residues" evidence="7">
    <location>
        <begin position="418"/>
        <end position="432"/>
    </location>
</feature>
<dbReference type="Ensembl" id="ENSELUT00000030378.3">
    <property type="protein sequence ID" value="ENSELUP00000020063.3"/>
    <property type="gene ID" value="ENSELUG00000019325.3"/>
</dbReference>
<evidence type="ECO:0000256" key="4">
    <source>
        <dbReference type="ARBA" id="ARBA00023136"/>
    </source>
</evidence>
<dbReference type="InParanoid" id="A0A3P8YV89"/>
<dbReference type="GO" id="GO:0051018">
    <property type="term" value="F:protein kinase A binding"/>
    <property type="evidence" value="ECO:0007669"/>
    <property type="project" value="InterPro"/>
</dbReference>
<dbReference type="OMA" id="IVVQQMD"/>
<evidence type="ECO:0000313" key="9">
    <source>
        <dbReference type="Ensembl" id="ENSELUP00000020063.3"/>
    </source>
</evidence>
<dbReference type="Proteomes" id="UP000265140">
    <property type="component" value="Chromosome 15"/>
</dbReference>
<feature type="domain" description="A kinase-anchoring proteins AKAP-5 and AKAP-12 calmodulin (CaM)-binding" evidence="8">
    <location>
        <begin position="448"/>
        <end position="468"/>
    </location>
</feature>
<dbReference type="InterPro" id="IPR028540">
    <property type="entry name" value="AKAP12"/>
</dbReference>
<keyword evidence="6" id="KW-0175">Coiled coil</keyword>
<dbReference type="GO" id="GO:0005737">
    <property type="term" value="C:cytoplasm"/>
    <property type="evidence" value="ECO:0007669"/>
    <property type="project" value="TreeGrafter"/>
</dbReference>
<feature type="compositionally biased region" description="Basic and acidic residues" evidence="7">
    <location>
        <begin position="2881"/>
        <end position="2893"/>
    </location>
</feature>
<dbReference type="InterPro" id="IPR001573">
    <property type="entry name" value="AKAP_WSK"/>
</dbReference>
<feature type="region of interest" description="Disordered" evidence="7">
    <location>
        <begin position="200"/>
        <end position="219"/>
    </location>
</feature>
<reference evidence="10" key="1">
    <citation type="journal article" date="2014" name="PLoS ONE">
        <title>The genome and linkage map of the northern pike (Esox lucius): conserved synteny revealed between the salmonid sister group and the Neoteleostei.</title>
        <authorList>
            <person name="Rondeau E.B."/>
            <person name="Minkley D.R."/>
            <person name="Leong J.S."/>
            <person name="Messmer A.M."/>
            <person name="Jantzen J.R."/>
            <person name="von Schalburg K.R."/>
            <person name="Lemon C."/>
            <person name="Bird N.H."/>
            <person name="Koop B.F."/>
        </authorList>
    </citation>
    <scope>NUCLEOTIDE SEQUENCE</scope>
</reference>
<organism evidence="9 10">
    <name type="scientific">Esox lucius</name>
    <name type="common">Northern pike</name>
    <dbReference type="NCBI Taxonomy" id="8010"/>
    <lineage>
        <taxon>Eukaryota</taxon>
        <taxon>Metazoa</taxon>
        <taxon>Chordata</taxon>
        <taxon>Craniata</taxon>
        <taxon>Vertebrata</taxon>
        <taxon>Euteleostomi</taxon>
        <taxon>Actinopterygii</taxon>
        <taxon>Neopterygii</taxon>
        <taxon>Teleostei</taxon>
        <taxon>Protacanthopterygii</taxon>
        <taxon>Esociformes</taxon>
        <taxon>Esocidae</taxon>
        <taxon>Esox</taxon>
    </lineage>
</organism>